<evidence type="ECO:0000256" key="3">
    <source>
        <dbReference type="ARBA" id="ARBA00022692"/>
    </source>
</evidence>
<name>A0A382LBJ8_9ZZZZ</name>
<dbReference type="AlphaFoldDB" id="A0A382LBJ8"/>
<evidence type="ECO:0000313" key="8">
    <source>
        <dbReference type="EMBL" id="SVC34040.1"/>
    </source>
</evidence>
<feature type="transmembrane region" description="Helical" evidence="6">
    <location>
        <begin position="103"/>
        <end position="123"/>
    </location>
</feature>
<accession>A0A382LBJ8</accession>
<evidence type="ECO:0000256" key="4">
    <source>
        <dbReference type="ARBA" id="ARBA00022989"/>
    </source>
</evidence>
<feature type="transmembrane region" description="Helical" evidence="6">
    <location>
        <begin position="277"/>
        <end position="295"/>
    </location>
</feature>
<dbReference type="InterPro" id="IPR050586">
    <property type="entry name" value="CPA3_Na-H_Antiporter_D"/>
</dbReference>
<keyword evidence="4 6" id="KW-1133">Transmembrane helix</keyword>
<dbReference type="EMBL" id="UINC01085993">
    <property type="protein sequence ID" value="SVC34040.1"/>
    <property type="molecule type" value="Genomic_DNA"/>
</dbReference>
<gene>
    <name evidence="8" type="ORF">METZ01_LOCUS286894</name>
</gene>
<proteinExistence type="predicted"/>
<keyword evidence="5 6" id="KW-0472">Membrane</keyword>
<dbReference type="PANTHER" id="PTHR42703">
    <property type="entry name" value="NADH DEHYDROGENASE"/>
    <property type="match status" value="1"/>
</dbReference>
<feature type="transmembrane region" description="Helical" evidence="6">
    <location>
        <begin position="241"/>
        <end position="262"/>
    </location>
</feature>
<sequence>MFGALIVVLLGKERPNQCWMTSLISLAISSIISLFTVVAVLADKFQTIRYRMGGWPESNGYEIGIELRVDILAALVVFAVTFVGFVNTIYSKTRAEAEVQDKVSFFYALIQLLIVGLCGIVMTNDAFNLYVLIEITSLTSYALIAMGNRRAVLSSFNYVIMGTIGASFYLLGVGYLYIKTGTLNIDDIRMVLGNNNLWEHQSIVVAFIFIMLGVWTKMAFFPLHGWLPNAYAYAPSMTGTFMAPLMTKVMVYVMIRVMVWLFGKEFVDPGQHVWGELVIWMSVIAIVAGSLLALARTDIKKMLTYLIVAE</sequence>
<feature type="transmembrane region" description="Helical" evidence="6">
    <location>
        <begin position="21"/>
        <end position="42"/>
    </location>
</feature>
<feature type="transmembrane region" description="Helical" evidence="6">
    <location>
        <begin position="198"/>
        <end position="220"/>
    </location>
</feature>
<keyword evidence="3 6" id="KW-0812">Transmembrane</keyword>
<feature type="transmembrane region" description="Helical" evidence="6">
    <location>
        <begin position="129"/>
        <end position="146"/>
    </location>
</feature>
<feature type="domain" description="NADH:quinone oxidoreductase/Mrp antiporter transmembrane" evidence="7">
    <location>
        <begin position="124"/>
        <end position="305"/>
    </location>
</feature>
<comment type="subcellular location">
    <subcellularLocation>
        <location evidence="1">Cell membrane</location>
        <topology evidence="1">Multi-pass membrane protein</topology>
    </subcellularLocation>
</comment>
<feature type="non-terminal residue" evidence="8">
    <location>
        <position position="310"/>
    </location>
</feature>
<reference evidence="8" key="1">
    <citation type="submission" date="2018-05" db="EMBL/GenBank/DDBJ databases">
        <authorList>
            <person name="Lanie J.A."/>
            <person name="Ng W.-L."/>
            <person name="Kazmierczak K.M."/>
            <person name="Andrzejewski T.M."/>
            <person name="Davidsen T.M."/>
            <person name="Wayne K.J."/>
            <person name="Tettelin H."/>
            <person name="Glass J.I."/>
            <person name="Rusch D."/>
            <person name="Podicherti R."/>
            <person name="Tsui H.-C.T."/>
            <person name="Winkler M.E."/>
        </authorList>
    </citation>
    <scope>NUCLEOTIDE SEQUENCE</scope>
</reference>
<evidence type="ECO:0000256" key="5">
    <source>
        <dbReference type="ARBA" id="ARBA00023136"/>
    </source>
</evidence>
<organism evidence="8">
    <name type="scientific">marine metagenome</name>
    <dbReference type="NCBI Taxonomy" id="408172"/>
    <lineage>
        <taxon>unclassified sequences</taxon>
        <taxon>metagenomes</taxon>
        <taxon>ecological metagenomes</taxon>
    </lineage>
</organism>
<keyword evidence="2" id="KW-1003">Cell membrane</keyword>
<dbReference type="GO" id="GO:0005886">
    <property type="term" value="C:plasma membrane"/>
    <property type="evidence" value="ECO:0007669"/>
    <property type="project" value="UniProtKB-SubCell"/>
</dbReference>
<dbReference type="Pfam" id="PF00361">
    <property type="entry name" value="Proton_antipo_M"/>
    <property type="match status" value="1"/>
</dbReference>
<dbReference type="PANTHER" id="PTHR42703:SF1">
    <property type="entry name" value="NA(+)_H(+) ANTIPORTER SUBUNIT D1"/>
    <property type="match status" value="1"/>
</dbReference>
<feature type="transmembrane region" description="Helical" evidence="6">
    <location>
        <begin position="158"/>
        <end position="178"/>
    </location>
</feature>
<evidence type="ECO:0000259" key="7">
    <source>
        <dbReference type="Pfam" id="PF00361"/>
    </source>
</evidence>
<evidence type="ECO:0000256" key="1">
    <source>
        <dbReference type="ARBA" id="ARBA00004651"/>
    </source>
</evidence>
<dbReference type="InterPro" id="IPR001750">
    <property type="entry name" value="ND/Mrp_TM"/>
</dbReference>
<feature type="transmembrane region" description="Helical" evidence="6">
    <location>
        <begin position="71"/>
        <end position="91"/>
    </location>
</feature>
<evidence type="ECO:0000256" key="6">
    <source>
        <dbReference type="SAM" id="Phobius"/>
    </source>
</evidence>
<evidence type="ECO:0000256" key="2">
    <source>
        <dbReference type="ARBA" id="ARBA00022475"/>
    </source>
</evidence>
<protein>
    <recommendedName>
        <fullName evidence="7">NADH:quinone oxidoreductase/Mrp antiporter transmembrane domain-containing protein</fullName>
    </recommendedName>
</protein>